<accession>E6PJH1</accession>
<name>E6PJH1_9ZZZZ</name>
<comment type="caution">
    <text evidence="1">The sequence shown here is derived from an EMBL/GenBank/DDBJ whole genome shotgun (WGS) entry which is preliminary data.</text>
</comment>
<evidence type="ECO:0000313" key="1">
    <source>
        <dbReference type="EMBL" id="CBH76592.1"/>
    </source>
</evidence>
<sequence length="238" mass="25099">MKDLFKCPRCAGNSHLRPNGLRLEAPAAPCTDPHPNEPTTNACIQETIQSGFARCEVARQARFLSSLSGRGACNPFACTPFAAPGSFWCVLPGRSRGLVLDIAAHCTRPERDRGTIVSIHVPASLHPVMPHTPSAVTVQVLEAALARSGNRCAQCGKPHGALEHLCIGWQGRVGTERTGLGVLDAPLLVVCVPCAWSLQGVVSLALANIPHGCSQEEVEAVYETHPLLAGASGAQSLH</sequence>
<reference evidence="1" key="1">
    <citation type="submission" date="2009-10" db="EMBL/GenBank/DDBJ databases">
        <title>Diversity of trophic interactions inside an arsenic-rich microbial ecosystem.</title>
        <authorList>
            <person name="Bertin P.N."/>
            <person name="Heinrich-Salmeron A."/>
            <person name="Pelletier E."/>
            <person name="Goulhen-Chollet F."/>
            <person name="Arsene-Ploetze F."/>
            <person name="Gallien S."/>
            <person name="Calteau A."/>
            <person name="Vallenet D."/>
            <person name="Casiot C."/>
            <person name="Chane-Woon-Ming B."/>
            <person name="Giloteaux L."/>
            <person name="Barakat M."/>
            <person name="Bonnefoy V."/>
            <person name="Bruneel O."/>
            <person name="Chandler M."/>
            <person name="Cleiss J."/>
            <person name="Duran R."/>
            <person name="Elbaz-Poulichet F."/>
            <person name="Fonknechten N."/>
            <person name="Lauga B."/>
            <person name="Mornico D."/>
            <person name="Ortet P."/>
            <person name="Schaeffer C."/>
            <person name="Siguier P."/>
            <person name="Alexander Thil Smith A."/>
            <person name="Van Dorsselaer A."/>
            <person name="Weissenbach J."/>
            <person name="Medigue C."/>
            <person name="Le Paslier D."/>
        </authorList>
    </citation>
    <scope>NUCLEOTIDE SEQUENCE</scope>
</reference>
<organism evidence="1">
    <name type="scientific">mine drainage metagenome</name>
    <dbReference type="NCBI Taxonomy" id="410659"/>
    <lineage>
        <taxon>unclassified sequences</taxon>
        <taxon>metagenomes</taxon>
        <taxon>ecological metagenomes</taxon>
    </lineage>
</organism>
<gene>
    <name evidence="1" type="ORF">CARN1_2379</name>
</gene>
<protein>
    <submittedName>
        <fullName evidence="1">Uncharacterized protein</fullName>
    </submittedName>
</protein>
<dbReference type="EMBL" id="CABL01000021">
    <property type="protein sequence ID" value="CBH76592.1"/>
    <property type="molecule type" value="Genomic_DNA"/>
</dbReference>
<dbReference type="AlphaFoldDB" id="E6PJH1"/>
<proteinExistence type="predicted"/>